<dbReference type="EMBL" id="JACCFW010000001">
    <property type="protein sequence ID" value="NYJ74396.1"/>
    <property type="molecule type" value="Genomic_DNA"/>
</dbReference>
<evidence type="ECO:0000256" key="5">
    <source>
        <dbReference type="ARBA" id="ARBA00023136"/>
    </source>
</evidence>
<feature type="transmembrane region" description="Helical" evidence="7">
    <location>
        <begin position="38"/>
        <end position="57"/>
    </location>
</feature>
<evidence type="ECO:0000256" key="7">
    <source>
        <dbReference type="SAM" id="Phobius"/>
    </source>
</evidence>
<feature type="transmembrane region" description="Helical" evidence="7">
    <location>
        <begin position="69"/>
        <end position="87"/>
    </location>
</feature>
<evidence type="ECO:0000256" key="3">
    <source>
        <dbReference type="ARBA" id="ARBA00022692"/>
    </source>
</evidence>
<protein>
    <submittedName>
        <fullName evidence="8">High-affinity iron transporter</fullName>
    </submittedName>
</protein>
<keyword evidence="3 7" id="KW-0812">Transmembrane</keyword>
<dbReference type="GO" id="GO:0015093">
    <property type="term" value="F:ferrous iron transmembrane transporter activity"/>
    <property type="evidence" value="ECO:0007669"/>
    <property type="project" value="TreeGrafter"/>
</dbReference>
<evidence type="ECO:0000256" key="2">
    <source>
        <dbReference type="ARBA" id="ARBA00008333"/>
    </source>
</evidence>
<comment type="subcellular location">
    <subcellularLocation>
        <location evidence="1">Membrane</location>
        <topology evidence="1">Multi-pass membrane protein</topology>
    </subcellularLocation>
</comment>
<sequence>MLATFVIGLREGLEAALIVGIIAAFLRQNGRSLRPLWIGVTLALLLSAAVGIALKVVESSLPQAAQEGMETVIGAVAVVFVTGMVLWMMTHARGLKKELESSAREALGAGSSRALAVMAFLAVLKEGFETSVFLLATFQASTNPALAATGAVLGVLAAVAVGIGIYRGGVRLNLAKFFKFTGAFLLLVAAGLVVTALRTAHEAGWLNAGQQRTLDLTWLAPAGSVRGALLTGVLGIPTGPRLIEVLGWCAYLVPMALLVYWPVKHRAGAVAGGRIRLGAAAALVLAAAVLATAYPTAGVDAPRSAPLTSDGSSAGTARLAGDTLVRTTAGTRSTYSLGASRPAEHQGISTAQHTSSLTGPLPGRPSSLTSTQLLSLNGGRMPVGVNASQSPGPYTAQWTRVGERDVWVSNGVLVDATQSVRTVLSLRGGGLAGSRTLTLNDPGTASESWSVRPAYASKVASSIRALDARSTEARFWSRTLPVALVVAAALVLLTWWRRRPHPLESSDQTPTTTAPRSRSSVDVR</sequence>
<keyword evidence="4 7" id="KW-1133">Transmembrane helix</keyword>
<dbReference type="RefSeq" id="WP_179480236.1">
    <property type="nucleotide sequence ID" value="NZ_JACCFW010000001.1"/>
</dbReference>
<keyword evidence="5 7" id="KW-0472">Membrane</keyword>
<feature type="region of interest" description="Disordered" evidence="6">
    <location>
        <begin position="502"/>
        <end position="524"/>
    </location>
</feature>
<comment type="caution">
    <text evidence="8">The sequence shown here is derived from an EMBL/GenBank/DDBJ whole genome shotgun (WGS) entry which is preliminary data.</text>
</comment>
<organism evidence="8 9">
    <name type="scientific">Allobranchiibius huperziae</name>
    <dbReference type="NCBI Taxonomy" id="1874116"/>
    <lineage>
        <taxon>Bacteria</taxon>
        <taxon>Bacillati</taxon>
        <taxon>Actinomycetota</taxon>
        <taxon>Actinomycetes</taxon>
        <taxon>Micrococcales</taxon>
        <taxon>Dermacoccaceae</taxon>
        <taxon>Allobranchiibius</taxon>
    </lineage>
</organism>
<name>A0A853DA79_9MICO</name>
<feature type="transmembrane region" description="Helical" evidence="7">
    <location>
        <begin position="6"/>
        <end position="26"/>
    </location>
</feature>
<feature type="region of interest" description="Disordered" evidence="6">
    <location>
        <begin position="335"/>
        <end position="367"/>
    </location>
</feature>
<evidence type="ECO:0000256" key="6">
    <source>
        <dbReference type="SAM" id="MobiDB-lite"/>
    </source>
</evidence>
<feature type="transmembrane region" description="Helical" evidence="7">
    <location>
        <begin position="177"/>
        <end position="197"/>
    </location>
</feature>
<evidence type="ECO:0000256" key="1">
    <source>
        <dbReference type="ARBA" id="ARBA00004141"/>
    </source>
</evidence>
<evidence type="ECO:0000313" key="9">
    <source>
        <dbReference type="Proteomes" id="UP000571817"/>
    </source>
</evidence>
<feature type="transmembrane region" description="Helical" evidence="7">
    <location>
        <begin position="144"/>
        <end position="165"/>
    </location>
</feature>
<evidence type="ECO:0000256" key="4">
    <source>
        <dbReference type="ARBA" id="ARBA00022989"/>
    </source>
</evidence>
<reference evidence="8 9" key="1">
    <citation type="submission" date="2020-07" db="EMBL/GenBank/DDBJ databases">
        <title>Sequencing the genomes of 1000 actinobacteria strains.</title>
        <authorList>
            <person name="Klenk H.-P."/>
        </authorList>
    </citation>
    <scope>NUCLEOTIDE SEQUENCE [LARGE SCALE GENOMIC DNA]</scope>
    <source>
        <strain evidence="8 9">DSM 29531</strain>
    </source>
</reference>
<dbReference type="Pfam" id="PF03239">
    <property type="entry name" value="FTR1"/>
    <property type="match status" value="1"/>
</dbReference>
<dbReference type="Proteomes" id="UP000571817">
    <property type="component" value="Unassembled WGS sequence"/>
</dbReference>
<evidence type="ECO:0000313" key="8">
    <source>
        <dbReference type="EMBL" id="NYJ74396.1"/>
    </source>
</evidence>
<accession>A0A853DA79</accession>
<dbReference type="PANTHER" id="PTHR31632:SF2">
    <property type="entry name" value="PLASMA MEMBRANE IRON PERMEASE"/>
    <property type="match status" value="1"/>
</dbReference>
<feature type="region of interest" description="Disordered" evidence="6">
    <location>
        <begin position="302"/>
        <end position="323"/>
    </location>
</feature>
<gene>
    <name evidence="8" type="ORF">HNR15_001359</name>
</gene>
<keyword evidence="9" id="KW-1185">Reference proteome</keyword>
<feature type="compositionally biased region" description="Polar residues" evidence="6">
    <location>
        <begin position="306"/>
        <end position="315"/>
    </location>
</feature>
<dbReference type="NCBIfam" id="NF041756">
    <property type="entry name" value="EfeU"/>
    <property type="match status" value="1"/>
</dbReference>
<proteinExistence type="inferred from homology"/>
<comment type="similarity">
    <text evidence="2">Belongs to the oxidase-dependent Fe transporter (OFeT) (TC 9.A.10.1) family.</text>
</comment>
<dbReference type="PANTHER" id="PTHR31632">
    <property type="entry name" value="IRON TRANSPORTER FTH1"/>
    <property type="match status" value="1"/>
</dbReference>
<feature type="compositionally biased region" description="Low complexity" evidence="6">
    <location>
        <begin position="509"/>
        <end position="518"/>
    </location>
</feature>
<dbReference type="AlphaFoldDB" id="A0A853DA79"/>
<dbReference type="GO" id="GO:0033573">
    <property type="term" value="C:high-affinity iron permease complex"/>
    <property type="evidence" value="ECO:0007669"/>
    <property type="project" value="InterPro"/>
</dbReference>
<feature type="compositionally biased region" description="Polar residues" evidence="6">
    <location>
        <begin position="347"/>
        <end position="358"/>
    </location>
</feature>
<dbReference type="InterPro" id="IPR004923">
    <property type="entry name" value="FTR1/Fip1/EfeU"/>
</dbReference>
<feature type="transmembrane region" description="Helical" evidence="7">
    <location>
        <begin position="245"/>
        <end position="263"/>
    </location>
</feature>
<feature type="transmembrane region" description="Helical" evidence="7">
    <location>
        <begin position="275"/>
        <end position="294"/>
    </location>
</feature>